<name>A0AAD8SXA8_LOLMU</name>
<dbReference type="InterPro" id="IPR041373">
    <property type="entry name" value="RT_RNaseH"/>
</dbReference>
<evidence type="ECO:0000256" key="4">
    <source>
        <dbReference type="ARBA" id="ARBA00022722"/>
    </source>
</evidence>
<dbReference type="Pfam" id="PF00078">
    <property type="entry name" value="RVT_1"/>
    <property type="match status" value="1"/>
</dbReference>
<organism evidence="12 13">
    <name type="scientific">Lolium multiflorum</name>
    <name type="common">Italian ryegrass</name>
    <name type="synonym">Lolium perenne subsp. multiflorum</name>
    <dbReference type="NCBI Taxonomy" id="4521"/>
    <lineage>
        <taxon>Eukaryota</taxon>
        <taxon>Viridiplantae</taxon>
        <taxon>Streptophyta</taxon>
        <taxon>Embryophyta</taxon>
        <taxon>Tracheophyta</taxon>
        <taxon>Spermatophyta</taxon>
        <taxon>Magnoliopsida</taxon>
        <taxon>Liliopsida</taxon>
        <taxon>Poales</taxon>
        <taxon>Poaceae</taxon>
        <taxon>BOP clade</taxon>
        <taxon>Pooideae</taxon>
        <taxon>Poodae</taxon>
        <taxon>Poeae</taxon>
        <taxon>Poeae Chloroplast Group 2 (Poeae type)</taxon>
        <taxon>Loliodinae</taxon>
        <taxon>Loliinae</taxon>
        <taxon>Lolium</taxon>
    </lineage>
</organism>
<dbReference type="EC" id="2.7.7.49" evidence="1"/>
<dbReference type="EMBL" id="JAUUTY010000003">
    <property type="protein sequence ID" value="KAK1665193.1"/>
    <property type="molecule type" value="Genomic_DNA"/>
</dbReference>
<dbReference type="FunFam" id="3.30.70.270:FF:000026">
    <property type="entry name" value="Transposon Ty3-G Gag-Pol polyprotein"/>
    <property type="match status" value="1"/>
</dbReference>
<evidence type="ECO:0000256" key="7">
    <source>
        <dbReference type="ARBA" id="ARBA00022918"/>
    </source>
</evidence>
<dbReference type="SUPFAM" id="SSF56672">
    <property type="entry name" value="DNA/RNA polymerases"/>
    <property type="match status" value="1"/>
</dbReference>
<keyword evidence="7" id="KW-0695">RNA-directed DNA polymerase</keyword>
<dbReference type="CDD" id="cd00303">
    <property type="entry name" value="retropepsin_like"/>
    <property type="match status" value="1"/>
</dbReference>
<dbReference type="Gene3D" id="3.10.10.10">
    <property type="entry name" value="HIV Type 1 Reverse Transcriptase, subunit A, domain 1"/>
    <property type="match status" value="1"/>
</dbReference>
<dbReference type="CDD" id="cd01647">
    <property type="entry name" value="RT_LTR"/>
    <property type="match status" value="1"/>
</dbReference>
<reference evidence="12" key="1">
    <citation type="submission" date="2023-07" db="EMBL/GenBank/DDBJ databases">
        <title>A chromosome-level genome assembly of Lolium multiflorum.</title>
        <authorList>
            <person name="Chen Y."/>
            <person name="Copetti D."/>
            <person name="Kolliker R."/>
            <person name="Studer B."/>
        </authorList>
    </citation>
    <scope>NUCLEOTIDE SEQUENCE</scope>
    <source>
        <strain evidence="12">02402/16</strain>
        <tissue evidence="12">Leaf</tissue>
    </source>
</reference>
<dbReference type="InterPro" id="IPR000477">
    <property type="entry name" value="RT_dom"/>
</dbReference>
<comment type="caution">
    <text evidence="12">The sequence shown here is derived from an EMBL/GenBank/DDBJ whole genome shotgun (WGS) entry which is preliminary data.</text>
</comment>
<dbReference type="GO" id="GO:0004519">
    <property type="term" value="F:endonuclease activity"/>
    <property type="evidence" value="ECO:0007669"/>
    <property type="project" value="UniProtKB-KW"/>
</dbReference>
<protein>
    <recommendedName>
        <fullName evidence="1">RNA-directed DNA polymerase</fullName>
        <ecNumber evidence="1">2.7.7.49</ecNumber>
    </recommendedName>
</protein>
<evidence type="ECO:0000259" key="11">
    <source>
        <dbReference type="Pfam" id="PF17917"/>
    </source>
</evidence>
<keyword evidence="5" id="KW-0255">Endonuclease</keyword>
<dbReference type="FunFam" id="3.10.20.370:FF:000001">
    <property type="entry name" value="Retrovirus-related Pol polyprotein from transposon 17.6-like protein"/>
    <property type="match status" value="1"/>
</dbReference>
<evidence type="ECO:0000256" key="6">
    <source>
        <dbReference type="ARBA" id="ARBA00022801"/>
    </source>
</evidence>
<keyword evidence="6" id="KW-0378">Hydrolase</keyword>
<dbReference type="Gene3D" id="2.40.70.10">
    <property type="entry name" value="Acid Proteases"/>
    <property type="match status" value="1"/>
</dbReference>
<evidence type="ECO:0000313" key="12">
    <source>
        <dbReference type="EMBL" id="KAK1665193.1"/>
    </source>
</evidence>
<evidence type="ECO:0000256" key="5">
    <source>
        <dbReference type="ARBA" id="ARBA00022759"/>
    </source>
</evidence>
<dbReference type="InterPro" id="IPR021109">
    <property type="entry name" value="Peptidase_aspartic_dom_sf"/>
</dbReference>
<evidence type="ECO:0000313" key="13">
    <source>
        <dbReference type="Proteomes" id="UP001231189"/>
    </source>
</evidence>
<dbReference type="InterPro" id="IPR050951">
    <property type="entry name" value="Retrovirus_Pol_polyprotein"/>
</dbReference>
<sequence length="1480" mass="168116">MIPPSGRCRRRSPESPEIGGGVSGKVFRIVALDDGGSQKGEKRGPKVGPDHRRRGPWPGRATLWCGGPTAPFASFSSRTPSSQKPKPQRVPHEELQPPRGAENTREKRALRRAGIRRGNSLPEGEIDAIAIVIELDIISIIIIISTIYTAITTAAPRHRCNNLGIAMNEVRKKLFTISLSGKAAHWYKLLKNGDSIDWEDIVPLFYSKFYPPSEIHKDRNRIYNFWPHDGESIAQAWGRLKSLMLKCPIHELPGNVIIDNFYARLSFQDKTLLDTSCSGSFTRNKEEFKRDLLDRIQENTEGWENDKDRESGIIYDYKCIEAFMDTDKFRNMSATYGLDSQVVANLYKAFASHYEFPKKNFDKYHEPYKDNVDSSVNKCVVIETVDNVIPEVYIEKTPFPAKMKEYSVISSAVNKSEKKPKEPEEQIKIEPAVAIVKDLVTENVEDGHIIFCEDASNIVSHPNKPKQVSVPMLSVRIGDHCYYGLCDIGASVSAIPYELYTEIMHEIDSCELEDIDVVIQLANRETISPIGIVRDVEVLCGKIKYPADFLVLGSAASDHCPIIFGRPFLNTCGAIIDCKKEKILTRFAGEPYEFNFSKFTKTPYKADLPSNDFKMEQCASIVLVPNNPLQQHLENSESEAFRKERDELEEIFLRQPILKHDLPVEDLGTTPPPKEDPVFDLKPLPDNLKYAHIDDKKIYPVIISSKLSEIEEERLLEILKKHRGAIGYTLDDLKGISPSICQHAINMEDDAKPVVEHQRRLIPKMKEVVRNEVLKLLEAGIIYPIADSRWVSPVHCVPKKGGMTVVPNDNDELIPQRVVVGYRMCIDFRKVNKVTKKDHYPLPFIDQMLERLSKNTHFCFLDGYSGFSQIAVKAKDQEKTTFTCPYGTYAYRHMPFGLCNAPATFQRCMSAIFHGFCESIVEVFMDDFSVYGNSFDNCLRNLDKVLQRCEETNLVLNWEKCHFMVNEGIVLGHKIFERGIEVDRAKVEAIEKMPYPRDVKGIRSVLGHAGFYRRFIKDFSKISKPLTNLLQKDVPFVFDDDCKEAFETLKKALTTAPVVEPPDWNLPFEIMCDASDFAVGAVLGQRVDKKLNVIHYASKTLDAAQRNYATTEKELLAVVFACDKFRPYIVDSKVTIHTDHAAIRYLMTKKDAKPRLIRWVLLLQEFDLHIIDRKGADNPVADNLSRLENIVYDPVPVNDSFPNEQLAVIKMEPIIPTEPFIQTQVYDLANGGDLIFERDLFALTEFLGRSPPVFYGGQISDQANGQLQWLIMANLPGKPESPMFRQIQFSLRENTWVDGLAHALQESLARLCGQNSLAIEGERFAHFARHSSVGLPLSLPYHPVLRHHVDHLDYMLYETRSALSNSRSAANHTQQQLNQYADTIKVIAKERRTLRQLVAKRDATIHRLKTKIAVLKETISTQVEQLQILEGEGEGEDIQGDGYSYVSNDNDYEPEEEEDQDFHQHLPAGMDTTFPLRIDG</sequence>
<feature type="compositionally biased region" description="Polar residues" evidence="8">
    <location>
        <begin position="74"/>
        <end position="85"/>
    </location>
</feature>
<dbReference type="CDD" id="cd09274">
    <property type="entry name" value="RNase_HI_RT_Ty3"/>
    <property type="match status" value="1"/>
</dbReference>
<feature type="compositionally biased region" description="Basic and acidic residues" evidence="8">
    <location>
        <begin position="39"/>
        <end position="50"/>
    </location>
</feature>
<accession>A0AAD8SXA8</accession>
<dbReference type="Pfam" id="PF03732">
    <property type="entry name" value="Retrotrans_gag"/>
    <property type="match status" value="1"/>
</dbReference>
<dbReference type="Gene3D" id="3.30.70.270">
    <property type="match status" value="2"/>
</dbReference>
<evidence type="ECO:0000256" key="8">
    <source>
        <dbReference type="SAM" id="MobiDB-lite"/>
    </source>
</evidence>
<feature type="region of interest" description="Disordered" evidence="8">
    <location>
        <begin position="1"/>
        <end position="107"/>
    </location>
</feature>
<dbReference type="InterPro" id="IPR043128">
    <property type="entry name" value="Rev_trsase/Diguanyl_cyclase"/>
</dbReference>
<feature type="domain" description="Reverse transcriptase RNase H-like" evidence="11">
    <location>
        <begin position="1063"/>
        <end position="1166"/>
    </location>
</feature>
<gene>
    <name evidence="12" type="ORF">QYE76_053352</name>
</gene>
<dbReference type="PANTHER" id="PTHR37984:SF5">
    <property type="entry name" value="PROTEIN NYNRIN-LIKE"/>
    <property type="match status" value="1"/>
</dbReference>
<dbReference type="Pfam" id="PF17917">
    <property type="entry name" value="RT_RNaseH"/>
    <property type="match status" value="1"/>
</dbReference>
<dbReference type="GO" id="GO:0003964">
    <property type="term" value="F:RNA-directed DNA polymerase activity"/>
    <property type="evidence" value="ECO:0007669"/>
    <property type="project" value="UniProtKB-KW"/>
</dbReference>
<evidence type="ECO:0000256" key="2">
    <source>
        <dbReference type="ARBA" id="ARBA00022679"/>
    </source>
</evidence>
<evidence type="ECO:0000256" key="1">
    <source>
        <dbReference type="ARBA" id="ARBA00012493"/>
    </source>
</evidence>
<evidence type="ECO:0000259" key="10">
    <source>
        <dbReference type="Pfam" id="PF03732"/>
    </source>
</evidence>
<keyword evidence="13" id="KW-1185">Reference proteome</keyword>
<keyword evidence="4" id="KW-0540">Nuclease</keyword>
<dbReference type="InterPro" id="IPR005162">
    <property type="entry name" value="Retrotrans_gag_dom"/>
</dbReference>
<feature type="domain" description="Retrotransposon gag" evidence="10">
    <location>
        <begin position="173"/>
        <end position="263"/>
    </location>
</feature>
<evidence type="ECO:0000256" key="3">
    <source>
        <dbReference type="ARBA" id="ARBA00022695"/>
    </source>
</evidence>
<dbReference type="GO" id="GO:0016787">
    <property type="term" value="F:hydrolase activity"/>
    <property type="evidence" value="ECO:0007669"/>
    <property type="project" value="UniProtKB-KW"/>
</dbReference>
<feature type="domain" description="Reverse transcriptase" evidence="9">
    <location>
        <begin position="820"/>
        <end position="975"/>
    </location>
</feature>
<dbReference type="Proteomes" id="UP001231189">
    <property type="component" value="Unassembled WGS sequence"/>
</dbReference>
<dbReference type="InterPro" id="IPR043502">
    <property type="entry name" value="DNA/RNA_pol_sf"/>
</dbReference>
<dbReference type="PANTHER" id="PTHR37984">
    <property type="entry name" value="PROTEIN CBG26694"/>
    <property type="match status" value="1"/>
</dbReference>
<dbReference type="SUPFAM" id="SSF50630">
    <property type="entry name" value="Acid proteases"/>
    <property type="match status" value="1"/>
</dbReference>
<evidence type="ECO:0000259" key="9">
    <source>
        <dbReference type="Pfam" id="PF00078"/>
    </source>
</evidence>
<feature type="compositionally biased region" description="Basic and acidic residues" evidence="8">
    <location>
        <begin position="90"/>
        <end position="107"/>
    </location>
</feature>
<keyword evidence="3" id="KW-0548">Nucleotidyltransferase</keyword>
<keyword evidence="2" id="KW-0808">Transferase</keyword>
<proteinExistence type="predicted"/>